<evidence type="ECO:0000313" key="3">
    <source>
        <dbReference type="Proteomes" id="UP001431221"/>
    </source>
</evidence>
<name>A0ABT0H2Q1_9HYPH</name>
<dbReference type="PANTHER" id="PTHR41795">
    <property type="entry name" value="EXOPOLYSACCHARIDE SYNTHESIS PROTEIN"/>
    <property type="match status" value="1"/>
</dbReference>
<feature type="transmembrane region" description="Helical" evidence="1">
    <location>
        <begin position="27"/>
        <end position="51"/>
    </location>
</feature>
<evidence type="ECO:0000256" key="1">
    <source>
        <dbReference type="SAM" id="Phobius"/>
    </source>
</evidence>
<dbReference type="PANTHER" id="PTHR41795:SF1">
    <property type="entry name" value="EXOPOLYSACCHARIDE SYNTHESIS PROTEIN"/>
    <property type="match status" value="1"/>
</dbReference>
<proteinExistence type="predicted"/>
<keyword evidence="1" id="KW-0812">Transmembrane</keyword>
<keyword evidence="3" id="KW-1185">Reference proteome</keyword>
<dbReference type="RefSeq" id="WP_248159873.1">
    <property type="nucleotide sequence ID" value="NZ_JALNMJ010000036.1"/>
</dbReference>
<keyword evidence="1" id="KW-1133">Transmembrane helix</keyword>
<keyword evidence="1" id="KW-0472">Membrane</keyword>
<sequence length="204" mass="22294">MQGERRRRPSLSLPILRRSRDQHRDGTLTLGNLLSALGETSFGWAIVLFSLLTLLPLPPGSSLITGLPVLVTTLQMVLGFPHVKLPGPLARLKLDHTKLRRTMARLRPITRRLERMLVRRYEGMLAPKHERTLGLALFVIAFALFLPVPLSGWFPATALFIAGVGIVERDGLVVILGLLLGLASVLLTAAILTSIAISTNAMMA</sequence>
<reference evidence="2" key="1">
    <citation type="submission" date="2022-04" db="EMBL/GenBank/DDBJ databases">
        <title>Roseibium sp. CAU 1639 isolated from mud.</title>
        <authorList>
            <person name="Kim W."/>
        </authorList>
    </citation>
    <scope>NUCLEOTIDE SEQUENCE</scope>
    <source>
        <strain evidence="2">CAU 1639</strain>
    </source>
</reference>
<dbReference type="Pfam" id="PF06055">
    <property type="entry name" value="ExoD"/>
    <property type="match status" value="1"/>
</dbReference>
<organism evidence="2 3">
    <name type="scientific">Roseibium sediminicola</name>
    <dbReference type="NCBI Taxonomy" id="2933272"/>
    <lineage>
        <taxon>Bacteria</taxon>
        <taxon>Pseudomonadati</taxon>
        <taxon>Pseudomonadota</taxon>
        <taxon>Alphaproteobacteria</taxon>
        <taxon>Hyphomicrobiales</taxon>
        <taxon>Stappiaceae</taxon>
        <taxon>Roseibium</taxon>
    </lineage>
</organism>
<dbReference type="EMBL" id="JALNMJ010000036">
    <property type="protein sequence ID" value="MCK7615965.1"/>
    <property type="molecule type" value="Genomic_DNA"/>
</dbReference>
<dbReference type="Proteomes" id="UP001431221">
    <property type="component" value="Unassembled WGS sequence"/>
</dbReference>
<accession>A0ABT0H2Q1</accession>
<evidence type="ECO:0000313" key="2">
    <source>
        <dbReference type="EMBL" id="MCK7615965.1"/>
    </source>
</evidence>
<feature type="transmembrane region" description="Helical" evidence="1">
    <location>
        <begin position="172"/>
        <end position="197"/>
    </location>
</feature>
<comment type="caution">
    <text evidence="2">The sequence shown here is derived from an EMBL/GenBank/DDBJ whole genome shotgun (WGS) entry which is preliminary data.</text>
</comment>
<feature type="transmembrane region" description="Helical" evidence="1">
    <location>
        <begin position="63"/>
        <end position="83"/>
    </location>
</feature>
<dbReference type="InterPro" id="IPR010331">
    <property type="entry name" value="ExoD"/>
</dbReference>
<gene>
    <name evidence="2" type="ORF">M0H32_27725</name>
</gene>
<protein>
    <submittedName>
        <fullName evidence="2">Exopolysaccharide biosynthesis protein</fullName>
    </submittedName>
</protein>
<feature type="transmembrane region" description="Helical" evidence="1">
    <location>
        <begin position="133"/>
        <end position="166"/>
    </location>
</feature>
<dbReference type="PIRSF" id="PIRSF033239">
    <property type="entry name" value="ExoD"/>
    <property type="match status" value="1"/>
</dbReference>